<sequence length="304" mass="35964">MEENTHYIETTFMKYEHPKYLWSVEEFFDDTVKMSPMFLLPSCSYAVTMMYRNDDLVLQFDFKKNHYGGYLFVICNILHLEQARQIIDKAHKIIKYEDLMLDEEEFDVSLEVAHIFPVTKQLPDFKLKQLPTIMKHITTLQTNSELSDLSIYVEDSVFPVHKCILAAQSPIFRSMFTIGMKEQKDKKIYITDVAKEICNSMLSYIYTNKLNDLDNIADNLIFIADMYNIQDLVELCKETLVKNMNAENVFDTLIIADELHMTDLELHCLHYISKNRRNINSKKEYEEIKRYSNIVIKLVDFMME</sequence>
<dbReference type="InterPro" id="IPR011333">
    <property type="entry name" value="SKP1/BTB/POZ_sf"/>
</dbReference>
<dbReference type="PANTHER" id="PTHR24413">
    <property type="entry name" value="SPECKLE-TYPE POZ PROTEIN"/>
    <property type="match status" value="1"/>
</dbReference>
<feature type="domain" description="BTB" evidence="1">
    <location>
        <begin position="147"/>
        <end position="214"/>
    </location>
</feature>
<organism evidence="2 3">
    <name type="scientific">Vespula maculifrons</name>
    <name type="common">Eastern yellow jacket</name>
    <name type="synonym">Wasp</name>
    <dbReference type="NCBI Taxonomy" id="7453"/>
    <lineage>
        <taxon>Eukaryota</taxon>
        <taxon>Metazoa</taxon>
        <taxon>Ecdysozoa</taxon>
        <taxon>Arthropoda</taxon>
        <taxon>Hexapoda</taxon>
        <taxon>Insecta</taxon>
        <taxon>Pterygota</taxon>
        <taxon>Neoptera</taxon>
        <taxon>Endopterygota</taxon>
        <taxon>Hymenoptera</taxon>
        <taxon>Apocrita</taxon>
        <taxon>Aculeata</taxon>
        <taxon>Vespoidea</taxon>
        <taxon>Vespidae</taxon>
        <taxon>Vespinae</taxon>
        <taxon>Vespula</taxon>
    </lineage>
</organism>
<dbReference type="SMART" id="SM00225">
    <property type="entry name" value="BTB"/>
    <property type="match status" value="1"/>
</dbReference>
<proteinExistence type="predicted"/>
<dbReference type="SUPFAM" id="SSF54695">
    <property type="entry name" value="POZ domain"/>
    <property type="match status" value="1"/>
</dbReference>
<keyword evidence="3" id="KW-1185">Reference proteome</keyword>
<accession>A0ABD2C850</accession>
<comment type="caution">
    <text evidence="2">The sequence shown here is derived from an EMBL/GenBank/DDBJ whole genome shotgun (WGS) entry which is preliminary data.</text>
</comment>
<gene>
    <name evidence="2" type="ORF">V1477_010294</name>
</gene>
<dbReference type="Gene3D" id="3.30.710.10">
    <property type="entry name" value="Potassium Channel Kv1.1, Chain A"/>
    <property type="match status" value="1"/>
</dbReference>
<dbReference type="AlphaFoldDB" id="A0ABD2C850"/>
<evidence type="ECO:0000313" key="3">
    <source>
        <dbReference type="Proteomes" id="UP001607303"/>
    </source>
</evidence>
<reference evidence="2 3" key="1">
    <citation type="journal article" date="2024" name="Ann. Entomol. Soc. Am.">
        <title>Genomic analyses of the southern and eastern yellowjacket wasps (Hymenoptera: Vespidae) reveal evolutionary signatures of social life.</title>
        <authorList>
            <person name="Catto M.A."/>
            <person name="Caine P.B."/>
            <person name="Orr S.E."/>
            <person name="Hunt B.G."/>
            <person name="Goodisman M.A.D."/>
        </authorList>
    </citation>
    <scope>NUCLEOTIDE SEQUENCE [LARGE SCALE GENOMIC DNA]</scope>
    <source>
        <strain evidence="2">232</strain>
        <tissue evidence="2">Head and thorax</tissue>
    </source>
</reference>
<protein>
    <recommendedName>
        <fullName evidence="1">BTB domain-containing protein</fullName>
    </recommendedName>
</protein>
<dbReference type="InterPro" id="IPR000210">
    <property type="entry name" value="BTB/POZ_dom"/>
</dbReference>
<name>A0ABD2C850_VESMC</name>
<dbReference type="Proteomes" id="UP001607303">
    <property type="component" value="Unassembled WGS sequence"/>
</dbReference>
<dbReference type="Pfam" id="PF00651">
    <property type="entry name" value="BTB"/>
    <property type="match status" value="1"/>
</dbReference>
<evidence type="ECO:0000259" key="1">
    <source>
        <dbReference type="PROSITE" id="PS50097"/>
    </source>
</evidence>
<dbReference type="EMBL" id="JAYRBN010000059">
    <property type="protein sequence ID" value="KAL2741233.1"/>
    <property type="molecule type" value="Genomic_DNA"/>
</dbReference>
<evidence type="ECO:0000313" key="2">
    <source>
        <dbReference type="EMBL" id="KAL2741233.1"/>
    </source>
</evidence>
<dbReference type="CDD" id="cd14733">
    <property type="entry name" value="BACK"/>
    <property type="match status" value="1"/>
</dbReference>
<dbReference type="PROSITE" id="PS50097">
    <property type="entry name" value="BTB"/>
    <property type="match status" value="1"/>
</dbReference>